<feature type="signal peptide" evidence="1">
    <location>
        <begin position="1"/>
        <end position="24"/>
    </location>
</feature>
<dbReference type="SUPFAM" id="SSF50969">
    <property type="entry name" value="YVTN repeat-like/Quinoprotein amine dehydrogenase"/>
    <property type="match status" value="1"/>
</dbReference>
<dbReference type="OrthoDB" id="9810636at2"/>
<dbReference type="RefSeq" id="WP_055726684.1">
    <property type="nucleotide sequence ID" value="NZ_FUYX01000001.1"/>
</dbReference>
<evidence type="ECO:0000313" key="4">
    <source>
        <dbReference type="Proteomes" id="UP000051562"/>
    </source>
</evidence>
<reference evidence="3 5" key="2">
    <citation type="submission" date="2017-02" db="EMBL/GenBank/DDBJ databases">
        <authorList>
            <person name="Peterson S.W."/>
        </authorList>
    </citation>
    <scope>NUCLEOTIDE SEQUENCE [LARGE SCALE GENOMIC DNA]</scope>
    <source>
        <strain evidence="3 5">DSM 9653</strain>
    </source>
</reference>
<protein>
    <recommendedName>
        <fullName evidence="6">LVIVD repeat-containing protein</fullName>
    </recommendedName>
</protein>
<dbReference type="InterPro" id="IPR011044">
    <property type="entry name" value="Quino_amine_DH_bsu"/>
</dbReference>
<gene>
    <name evidence="2" type="ORF">ARD30_08235</name>
    <name evidence="3" type="ORF">SAMN05660750_00378</name>
</gene>
<evidence type="ECO:0000313" key="3">
    <source>
        <dbReference type="EMBL" id="SKB36872.1"/>
    </source>
</evidence>
<name>A0A0Q3IAK0_9HYPH</name>
<dbReference type="Proteomes" id="UP000190130">
    <property type="component" value="Unassembled WGS sequence"/>
</dbReference>
<dbReference type="STRING" id="53254.SAMN05660750_00378"/>
<feature type="chain" id="PRO_5014520380" description="LVIVD repeat-containing protein" evidence="1">
    <location>
        <begin position="25"/>
        <end position="442"/>
    </location>
</feature>
<dbReference type="AlphaFoldDB" id="A0A0Q3IAK0"/>
<proteinExistence type="predicted"/>
<accession>A0A0Q3IAK0</accession>
<evidence type="ECO:0000313" key="5">
    <source>
        <dbReference type="Proteomes" id="UP000190130"/>
    </source>
</evidence>
<sequence length="442" mass="46582">MPSSQLRFAGLGLAGCLLASAALAHDHAPLRGRLVFADHEKPVIRILDLDRGEVTHSFDVPKPNPGFAGVSGGRYVVVKTGDEAGTLRILDTGLIAESHGDHVDLDKAEPKLLDFMTKGDRPAHVISGQGQLALFYDGLRPWEGKSEPKVVMVAIDSLAKPNPATTIWPSPAPQHGIAVPLGARQWLISMPNPAYAKGDDRSASPRPNGFEVLEQAKPQKAGGWKRVAGFNDPARADASCRLYHGYAPARGGRHLFGCAEGEGGGLLVLSKAGKGTAGWSARKLAYPDERRVSALRSRAGGRYLVGNYGLKAPYDALLRIDPDAKALAAEDVLPVPGGQAVCQFELSGNGSRLANLTPDGKLRVYALAPAWQQLASFDVVPAFDCAYGAKTPTPSLAVTGNSAFVSDPASGRIREYHLDTLKQGLDMPVGGMPANLAGSDAG</sequence>
<reference evidence="2 4" key="1">
    <citation type="submission" date="2015-10" db="EMBL/GenBank/DDBJ databases">
        <title>Draft genome of Bosea thiooxidans.</title>
        <authorList>
            <person name="Wang X."/>
        </authorList>
    </citation>
    <scope>NUCLEOTIDE SEQUENCE [LARGE SCALE GENOMIC DNA]</scope>
    <source>
        <strain evidence="2 4">CGMCC 9174</strain>
    </source>
</reference>
<organism evidence="2 4">
    <name type="scientific">Bosea thiooxidans</name>
    <dbReference type="NCBI Taxonomy" id="53254"/>
    <lineage>
        <taxon>Bacteria</taxon>
        <taxon>Pseudomonadati</taxon>
        <taxon>Pseudomonadota</taxon>
        <taxon>Alphaproteobacteria</taxon>
        <taxon>Hyphomicrobiales</taxon>
        <taxon>Boseaceae</taxon>
        <taxon>Bosea</taxon>
    </lineage>
</organism>
<keyword evidence="4" id="KW-1185">Reference proteome</keyword>
<dbReference type="Proteomes" id="UP000051562">
    <property type="component" value="Unassembled WGS sequence"/>
</dbReference>
<keyword evidence="1" id="KW-0732">Signal</keyword>
<dbReference type="EMBL" id="LMAR01000009">
    <property type="protein sequence ID" value="KQK31976.1"/>
    <property type="molecule type" value="Genomic_DNA"/>
</dbReference>
<dbReference type="EMBL" id="FUYX01000001">
    <property type="protein sequence ID" value="SKB36872.1"/>
    <property type="molecule type" value="Genomic_DNA"/>
</dbReference>
<evidence type="ECO:0008006" key="6">
    <source>
        <dbReference type="Google" id="ProtNLM"/>
    </source>
</evidence>
<evidence type="ECO:0000313" key="2">
    <source>
        <dbReference type="EMBL" id="KQK31976.1"/>
    </source>
</evidence>
<evidence type="ECO:0000256" key="1">
    <source>
        <dbReference type="SAM" id="SignalP"/>
    </source>
</evidence>